<sequence length="864" mass="93007">MASHANEWFLRLTPCEGSAVYVEKEFTLGQLLAVFPTSDIRQQDNEVKKVDKLVDGGIVLGRKNGVLQSSHNGDVASPIVSRYHAQLTITPRGHVYLTDLGSLHGTHIHPNPSSSKEPIKLRAMSPVQLFDMDSIVLGKPLSSWVRYEPVKYRVTFRYPELGRNSSKGGDRKMLGTVTTASARSRFATPDNLYFLGKTIRGTASWELNMVGGPGDGFDKGVSYFASSEEKNEQASDQDNGPPDVEPIVTATKETTMSISSLVEPSNSPSGVYRVPESVLYQSDAEADLPRGTEDHAGSPTPQYSDDEHWGRFKSPRPLEAEVEPLADSPKHEVTFDFDAPASDPDDQNVDWEDAKSDGSPRMSRSIAALQMQAEMDAAMIIAERMVPDNLTPLPDPRPSASVPTDLECPLPPPPPPSRVINIRTGLFDNEEDDFSAVGVTPAPADPEPEKGASPDLLSEADEGCTRAIDWIGLDSVYGGEDDVDEAAADDASVHHEEDEISSVRPEVGHSSDDGMFLYGHSIANDLGERYVDVDEADVDTAYGRWYSYSSDEDSVAACPGTNDGGSISDENSDVDNESIVNSDSEDSESDMSYESRSRSNSFGTDSSVFSDDSDDEEDKISSGEGTDEEEQGDSGKSEVMRELSDLNSEAVLEVVEQLQSSLASMEQIQSSIASIVRSDARVDVDHLAQVMASSADKENIDPRREADSTAARPASTFRDDPSGVLDLPIASERTPAGLCQFDLAATTKEASGFPALCDTSTQTEPIPALGRTLSDEYGHQRTPSVSDASSDGPITPSTNPRKRALSDDFIQDAIDEDSAPPKKKLETAKPASQTRGIGSTIGLMLMGAAVGSAGTIWGLMQLAD</sequence>
<feature type="region of interest" description="Disordered" evidence="1">
    <location>
        <begin position="692"/>
        <end position="728"/>
    </location>
</feature>
<feature type="transmembrane region" description="Helical" evidence="2">
    <location>
        <begin position="841"/>
        <end position="860"/>
    </location>
</feature>
<dbReference type="OrthoDB" id="4096268at2759"/>
<feature type="compositionally biased region" description="Acidic residues" evidence="1">
    <location>
        <begin position="479"/>
        <end position="488"/>
    </location>
</feature>
<keyword evidence="2" id="KW-0472">Membrane</keyword>
<feature type="compositionally biased region" description="Acidic residues" evidence="1">
    <location>
        <begin position="809"/>
        <end position="818"/>
    </location>
</feature>
<evidence type="ECO:0000313" key="4">
    <source>
        <dbReference type="EMBL" id="ORY28134.1"/>
    </source>
</evidence>
<dbReference type="SUPFAM" id="SSF49879">
    <property type="entry name" value="SMAD/FHA domain"/>
    <property type="match status" value="1"/>
</dbReference>
<dbReference type="EMBL" id="MCFC01000033">
    <property type="protein sequence ID" value="ORY28134.1"/>
    <property type="molecule type" value="Genomic_DNA"/>
</dbReference>
<name>A0A1Y2B075_9TREE</name>
<feature type="region of interest" description="Disordered" evidence="1">
    <location>
        <begin position="549"/>
        <end position="644"/>
    </location>
</feature>
<reference evidence="4 5" key="1">
    <citation type="submission" date="2016-07" db="EMBL/GenBank/DDBJ databases">
        <title>Pervasive Adenine N6-methylation of Active Genes in Fungi.</title>
        <authorList>
            <consortium name="DOE Joint Genome Institute"/>
            <person name="Mondo S.J."/>
            <person name="Dannebaum R.O."/>
            <person name="Kuo R.C."/>
            <person name="Labutti K."/>
            <person name="Haridas S."/>
            <person name="Kuo A."/>
            <person name="Salamov A."/>
            <person name="Ahrendt S.R."/>
            <person name="Lipzen A."/>
            <person name="Sullivan W."/>
            <person name="Andreopoulos W.B."/>
            <person name="Clum A."/>
            <person name="Lindquist E."/>
            <person name="Daum C."/>
            <person name="Ramamoorthy G.K."/>
            <person name="Gryganskyi A."/>
            <person name="Culley D."/>
            <person name="Magnuson J.K."/>
            <person name="James T.Y."/>
            <person name="O'Malley M.A."/>
            <person name="Stajich J.E."/>
            <person name="Spatafora J.W."/>
            <person name="Visel A."/>
            <person name="Grigoriev I.V."/>
        </authorList>
    </citation>
    <scope>NUCLEOTIDE SEQUENCE [LARGE SCALE GENOMIC DNA]</scope>
    <source>
        <strain evidence="4 5">68-887.2</strain>
    </source>
</reference>
<dbReference type="InterPro" id="IPR008984">
    <property type="entry name" value="SMAD_FHA_dom_sf"/>
</dbReference>
<dbReference type="Pfam" id="PF00498">
    <property type="entry name" value="FHA"/>
    <property type="match status" value="1"/>
</dbReference>
<keyword evidence="2" id="KW-0812">Transmembrane</keyword>
<feature type="region of interest" description="Disordered" evidence="1">
    <location>
        <begin position="331"/>
        <end position="363"/>
    </location>
</feature>
<accession>A0A1Y2B075</accession>
<protein>
    <recommendedName>
        <fullName evidence="3">FHA domain-containing protein</fullName>
    </recommendedName>
</protein>
<feature type="region of interest" description="Disordered" evidence="1">
    <location>
        <begin position="288"/>
        <end position="312"/>
    </location>
</feature>
<dbReference type="InterPro" id="IPR000253">
    <property type="entry name" value="FHA_dom"/>
</dbReference>
<feature type="compositionally biased region" description="Basic and acidic residues" evidence="1">
    <location>
        <begin position="633"/>
        <end position="644"/>
    </location>
</feature>
<dbReference type="Proteomes" id="UP000193986">
    <property type="component" value="Unassembled WGS sequence"/>
</dbReference>
<organism evidence="4 5">
    <name type="scientific">Naematelia encephala</name>
    <dbReference type="NCBI Taxonomy" id="71784"/>
    <lineage>
        <taxon>Eukaryota</taxon>
        <taxon>Fungi</taxon>
        <taxon>Dikarya</taxon>
        <taxon>Basidiomycota</taxon>
        <taxon>Agaricomycotina</taxon>
        <taxon>Tremellomycetes</taxon>
        <taxon>Tremellales</taxon>
        <taxon>Naemateliaceae</taxon>
        <taxon>Naematelia</taxon>
    </lineage>
</organism>
<feature type="region of interest" description="Disordered" evidence="1">
    <location>
        <begin position="433"/>
        <end position="461"/>
    </location>
</feature>
<evidence type="ECO:0000259" key="3">
    <source>
        <dbReference type="PROSITE" id="PS50006"/>
    </source>
</evidence>
<dbReference type="AlphaFoldDB" id="A0A1Y2B075"/>
<feature type="compositionally biased region" description="Low complexity" evidence="1">
    <location>
        <begin position="592"/>
        <end position="610"/>
    </location>
</feature>
<dbReference type="InParanoid" id="A0A1Y2B075"/>
<keyword evidence="5" id="KW-1185">Reference proteome</keyword>
<feature type="region of interest" description="Disordered" evidence="1">
    <location>
        <begin position="389"/>
        <end position="421"/>
    </location>
</feature>
<feature type="region of interest" description="Disordered" evidence="1">
    <location>
        <begin position="774"/>
        <end position="834"/>
    </location>
</feature>
<dbReference type="CDD" id="cd00060">
    <property type="entry name" value="FHA"/>
    <property type="match status" value="1"/>
</dbReference>
<dbReference type="Gene3D" id="2.60.200.20">
    <property type="match status" value="1"/>
</dbReference>
<dbReference type="PROSITE" id="PS50006">
    <property type="entry name" value="FHA_DOMAIN"/>
    <property type="match status" value="1"/>
</dbReference>
<proteinExistence type="predicted"/>
<feature type="region of interest" description="Disordered" evidence="1">
    <location>
        <begin position="220"/>
        <end position="246"/>
    </location>
</feature>
<feature type="domain" description="FHA" evidence="3">
    <location>
        <begin position="58"/>
        <end position="109"/>
    </location>
</feature>
<evidence type="ECO:0000256" key="1">
    <source>
        <dbReference type="SAM" id="MobiDB-lite"/>
    </source>
</evidence>
<gene>
    <name evidence="4" type="ORF">BCR39DRAFT_535588</name>
</gene>
<evidence type="ECO:0000256" key="2">
    <source>
        <dbReference type="SAM" id="Phobius"/>
    </source>
</evidence>
<feature type="region of interest" description="Disordered" evidence="1">
    <location>
        <begin position="478"/>
        <end position="513"/>
    </location>
</feature>
<comment type="caution">
    <text evidence="4">The sequence shown here is derived from an EMBL/GenBank/DDBJ whole genome shotgun (WGS) entry which is preliminary data.</text>
</comment>
<evidence type="ECO:0000313" key="5">
    <source>
        <dbReference type="Proteomes" id="UP000193986"/>
    </source>
</evidence>
<keyword evidence="2" id="KW-1133">Transmembrane helix</keyword>
<dbReference type="SMART" id="SM00240">
    <property type="entry name" value="FHA"/>
    <property type="match status" value="1"/>
</dbReference>
<dbReference type="STRING" id="71784.A0A1Y2B075"/>
<feature type="compositionally biased region" description="Basic and acidic residues" evidence="1">
    <location>
        <begin position="695"/>
        <end position="707"/>
    </location>
</feature>